<dbReference type="EMBL" id="JBBKZT010000020">
    <property type="protein sequence ID" value="MEJ8851239.1"/>
    <property type="molecule type" value="Genomic_DNA"/>
</dbReference>
<dbReference type="RefSeq" id="WP_340346791.1">
    <property type="nucleotide sequence ID" value="NZ_JBBKZT010000020.1"/>
</dbReference>
<sequence length="328" mass="36518">MIQASDTEFHPRDPADRIWTETTYLAFNVPEAALHGTCYVLARPNLGVAMSSVVVARGVRRRPYEVDFCDPQIHLPCPASYASFTLENGLSVHAESLTDWRFRYQHKLGNCCFDLHLQGLHHPYDPTDPRENPMVEQLAAHATDSRIGDAWSHGHFDLKGRIRGTLTLRGVEYQVDCHEGMDRSWGPRNETPNRATSYISVNCGDAMAMWLTMTLDVTASGHVRYERLNSGFLVEHGVVTPIVAAQVEATTVDMLAISDRIVVTDTRGRKHEFFGSTIGTRPMGSVNPSIAAFVSLMRYQYLNHIGHGGHGKLFGLSYLAERLAGDHA</sequence>
<keyword evidence="2" id="KW-1185">Reference proteome</keyword>
<reference evidence="1 2" key="1">
    <citation type="submission" date="2024-03" db="EMBL/GenBank/DDBJ databases">
        <title>Novel species of the genus Variovorax.</title>
        <authorList>
            <person name="Liu Q."/>
            <person name="Xin Y.-H."/>
        </authorList>
    </citation>
    <scope>NUCLEOTIDE SEQUENCE [LARGE SCALE GENOMIC DNA]</scope>
    <source>
        <strain evidence="1 2">KACC 18900</strain>
    </source>
</reference>
<evidence type="ECO:0000313" key="1">
    <source>
        <dbReference type="EMBL" id="MEJ8851239.1"/>
    </source>
</evidence>
<comment type="caution">
    <text evidence="1">The sequence shown here is derived from an EMBL/GenBank/DDBJ whole genome shotgun (WGS) entry which is preliminary data.</text>
</comment>
<organism evidence="1 2">
    <name type="scientific">Variovorax rhizosphaerae</name>
    <dbReference type="NCBI Taxonomy" id="1836200"/>
    <lineage>
        <taxon>Bacteria</taxon>
        <taxon>Pseudomonadati</taxon>
        <taxon>Pseudomonadota</taxon>
        <taxon>Betaproteobacteria</taxon>
        <taxon>Burkholderiales</taxon>
        <taxon>Comamonadaceae</taxon>
        <taxon>Variovorax</taxon>
    </lineage>
</organism>
<accession>A0ABU8WWF5</accession>
<dbReference type="Proteomes" id="UP001385892">
    <property type="component" value="Unassembled WGS sequence"/>
</dbReference>
<protein>
    <submittedName>
        <fullName evidence="1">Uncharacterized protein</fullName>
    </submittedName>
</protein>
<gene>
    <name evidence="1" type="ORF">WKW82_31700</name>
</gene>
<evidence type="ECO:0000313" key="2">
    <source>
        <dbReference type="Proteomes" id="UP001385892"/>
    </source>
</evidence>
<name>A0ABU8WWF5_9BURK</name>
<proteinExistence type="predicted"/>